<reference evidence="3" key="1">
    <citation type="journal article" date="2020" name="Sci. Rep.">
        <title>Chromosome-scale genome assembly for the duckweed Spirodela intermedia, integrating cytogenetic maps, PacBio and Oxford Nanopore libraries.</title>
        <authorList>
            <person name="Hoang P.T.N."/>
            <person name="Fiebig A."/>
            <person name="Novak P."/>
            <person name="Macas J."/>
            <person name="Cao H.X."/>
            <person name="Stepanenko A."/>
            <person name="Chen G."/>
            <person name="Borisjuk N."/>
            <person name="Scholz U."/>
            <person name="Schubert I."/>
        </authorList>
    </citation>
    <scope>NUCLEOTIDE SEQUENCE [LARGE SCALE GENOMIC DNA]</scope>
</reference>
<dbReference type="EMBL" id="CACRZD030000345">
    <property type="protein sequence ID" value="CAA6675527.1"/>
    <property type="molecule type" value="Genomic_DNA"/>
</dbReference>
<comment type="caution">
    <text evidence="2">The sequence shown here is derived from an EMBL/GenBank/DDBJ whole genome shotgun (WGS) entry which is preliminary data.</text>
</comment>
<sequence length="89" mass="9527">MPSVSGWGGNPTVTGRIGLSGGAGKRSREETIRPTIPGRVELSWSKRRGVLPPLIWGPTSGLSEQSSFSRVYDHSLPHSRLATSDVEGK</sequence>
<gene>
    <name evidence="2" type="ORF">SI7747_UN021869</name>
</gene>
<dbReference type="Proteomes" id="UP001189122">
    <property type="component" value="Unassembled WGS sequence"/>
</dbReference>
<organism evidence="2 3">
    <name type="scientific">Spirodela intermedia</name>
    <name type="common">Intermediate duckweed</name>
    <dbReference type="NCBI Taxonomy" id="51605"/>
    <lineage>
        <taxon>Eukaryota</taxon>
        <taxon>Viridiplantae</taxon>
        <taxon>Streptophyta</taxon>
        <taxon>Embryophyta</taxon>
        <taxon>Tracheophyta</taxon>
        <taxon>Spermatophyta</taxon>
        <taxon>Magnoliopsida</taxon>
        <taxon>Liliopsida</taxon>
        <taxon>Araceae</taxon>
        <taxon>Lemnoideae</taxon>
        <taxon>Spirodela</taxon>
    </lineage>
</organism>
<evidence type="ECO:0000313" key="3">
    <source>
        <dbReference type="Proteomes" id="UP001189122"/>
    </source>
</evidence>
<feature type="region of interest" description="Disordered" evidence="1">
    <location>
        <begin position="1"/>
        <end position="34"/>
    </location>
</feature>
<protein>
    <submittedName>
        <fullName evidence="2">Uncharacterized protein</fullName>
    </submittedName>
</protein>
<name>A0ABN7EC91_SPIIN</name>
<keyword evidence="3" id="KW-1185">Reference proteome</keyword>
<evidence type="ECO:0000313" key="2">
    <source>
        <dbReference type="EMBL" id="CAA6675527.1"/>
    </source>
</evidence>
<proteinExistence type="predicted"/>
<accession>A0ABN7EC91</accession>
<evidence type="ECO:0000256" key="1">
    <source>
        <dbReference type="SAM" id="MobiDB-lite"/>
    </source>
</evidence>